<reference evidence="2" key="1">
    <citation type="submission" date="2020-09" db="EMBL/GenBank/DDBJ databases">
        <title>Genome-Enabled Discovery of Anthraquinone Biosynthesis in Senna tora.</title>
        <authorList>
            <person name="Kang S.-H."/>
            <person name="Pandey R.P."/>
            <person name="Lee C.-M."/>
            <person name="Sim J.-S."/>
            <person name="Jeong J.-T."/>
            <person name="Choi B.-S."/>
            <person name="Jung M."/>
            <person name="Ginzburg D."/>
            <person name="Zhao K."/>
            <person name="Won S.Y."/>
            <person name="Oh T.-J."/>
            <person name="Yu Y."/>
            <person name="Kim N.-H."/>
            <person name="Lee O.R."/>
            <person name="Lee T.-H."/>
            <person name="Bashyal P."/>
            <person name="Kim T.-S."/>
            <person name="Lee W.-H."/>
            <person name="Kawkins C."/>
            <person name="Kim C.-K."/>
            <person name="Kim J.S."/>
            <person name="Ahn B.O."/>
            <person name="Rhee S.Y."/>
            <person name="Sohng J.K."/>
        </authorList>
    </citation>
    <scope>NUCLEOTIDE SEQUENCE</scope>
    <source>
        <tissue evidence="2">Leaf</tissue>
    </source>
</reference>
<evidence type="ECO:0000313" key="2">
    <source>
        <dbReference type="EMBL" id="KAF7801594.1"/>
    </source>
</evidence>
<organism evidence="2 3">
    <name type="scientific">Senna tora</name>
    <dbReference type="NCBI Taxonomy" id="362788"/>
    <lineage>
        <taxon>Eukaryota</taxon>
        <taxon>Viridiplantae</taxon>
        <taxon>Streptophyta</taxon>
        <taxon>Embryophyta</taxon>
        <taxon>Tracheophyta</taxon>
        <taxon>Spermatophyta</taxon>
        <taxon>Magnoliopsida</taxon>
        <taxon>eudicotyledons</taxon>
        <taxon>Gunneridae</taxon>
        <taxon>Pentapetalae</taxon>
        <taxon>rosids</taxon>
        <taxon>fabids</taxon>
        <taxon>Fabales</taxon>
        <taxon>Fabaceae</taxon>
        <taxon>Caesalpinioideae</taxon>
        <taxon>Cassia clade</taxon>
        <taxon>Senna</taxon>
    </lineage>
</organism>
<dbReference type="EMBL" id="JAAIUW010000013">
    <property type="protein sequence ID" value="KAF7801594.1"/>
    <property type="molecule type" value="Genomic_DNA"/>
</dbReference>
<comment type="caution">
    <text evidence="2">The sequence shown here is derived from an EMBL/GenBank/DDBJ whole genome shotgun (WGS) entry which is preliminary data.</text>
</comment>
<proteinExistence type="predicted"/>
<feature type="compositionally biased region" description="Basic residues" evidence="1">
    <location>
        <begin position="1"/>
        <end position="10"/>
    </location>
</feature>
<dbReference type="Proteomes" id="UP000634136">
    <property type="component" value="Unassembled WGS sequence"/>
</dbReference>
<feature type="region of interest" description="Disordered" evidence="1">
    <location>
        <begin position="1"/>
        <end position="21"/>
    </location>
</feature>
<dbReference type="AlphaFoldDB" id="A0A834SE37"/>
<keyword evidence="3" id="KW-1185">Reference proteome</keyword>
<name>A0A834SE37_9FABA</name>
<evidence type="ECO:0000313" key="3">
    <source>
        <dbReference type="Proteomes" id="UP000634136"/>
    </source>
</evidence>
<protein>
    <submittedName>
        <fullName evidence="2">Uncharacterized protein</fullName>
    </submittedName>
</protein>
<sequence length="33" mass="3979">MALKHHNRRKKEAEQSSRRYSTITYKEATKGWS</sequence>
<gene>
    <name evidence="2" type="ORF">G2W53_040705</name>
</gene>
<evidence type="ECO:0000256" key="1">
    <source>
        <dbReference type="SAM" id="MobiDB-lite"/>
    </source>
</evidence>
<accession>A0A834SE37</accession>